<keyword evidence="5 8" id="KW-1133">Transmembrane helix</keyword>
<evidence type="ECO:0000256" key="4">
    <source>
        <dbReference type="ARBA" id="ARBA00022692"/>
    </source>
</evidence>
<evidence type="ECO:0000313" key="9">
    <source>
        <dbReference type="EMBL" id="MDK3074387.1"/>
    </source>
</evidence>
<comment type="subcellular location">
    <subcellularLocation>
        <location evidence="1">Cell inner membrane</location>
    </subcellularLocation>
</comment>
<dbReference type="InterPro" id="IPR051800">
    <property type="entry name" value="PqiA-PqiB_transport"/>
</dbReference>
<dbReference type="Proteomes" id="UP001227126">
    <property type="component" value="Unassembled WGS sequence"/>
</dbReference>
<feature type="compositionally biased region" description="Polar residues" evidence="7">
    <location>
        <begin position="1"/>
        <end position="14"/>
    </location>
</feature>
<sequence length="227" mass="24572">MTSVADSGAGPQTDTHFRDPPAQAPALTARSAGLVACTSCGRVHRPDEPVCVRCGSALSSRDRKSLQKVWAWLVAGLICYVPANIYTMMRTSMFGYELDSTIVGGVIDLIEYQSYSVAVIVFFASVMIPIGKFIAIAFLAYSVHNPAILGGRARQRLYDVVEFIGRWSMIDVFVVAILSSLVQFNFIATINPGIAAVSFALSVAFTMLSAQSFDSRLIWDADEIADA</sequence>
<feature type="region of interest" description="Disordered" evidence="7">
    <location>
        <begin position="1"/>
        <end position="22"/>
    </location>
</feature>
<reference evidence="9 10" key="1">
    <citation type="submission" date="2023-05" db="EMBL/GenBank/DDBJ databases">
        <title>Sedimentitalea sp. nov. JM2-8.</title>
        <authorList>
            <person name="Huang J."/>
        </authorList>
    </citation>
    <scope>NUCLEOTIDE SEQUENCE [LARGE SCALE GENOMIC DNA]</scope>
    <source>
        <strain evidence="9 10">JM2-8</strain>
    </source>
</reference>
<dbReference type="PANTHER" id="PTHR30462:SF3">
    <property type="entry name" value="INTERMEMBRANE TRANSPORT PROTEIN PQIA"/>
    <property type="match status" value="1"/>
</dbReference>
<comment type="caution">
    <text evidence="9">The sequence shown here is derived from an EMBL/GenBank/DDBJ whole genome shotgun (WGS) entry which is preliminary data.</text>
</comment>
<evidence type="ECO:0000256" key="5">
    <source>
        <dbReference type="ARBA" id="ARBA00022989"/>
    </source>
</evidence>
<organism evidence="9 10">
    <name type="scientific">Sedimentitalea xiamensis</name>
    <dbReference type="NCBI Taxonomy" id="3050037"/>
    <lineage>
        <taxon>Bacteria</taxon>
        <taxon>Pseudomonadati</taxon>
        <taxon>Pseudomonadota</taxon>
        <taxon>Alphaproteobacteria</taxon>
        <taxon>Rhodobacterales</taxon>
        <taxon>Paracoccaceae</taxon>
        <taxon>Sedimentitalea</taxon>
    </lineage>
</organism>
<keyword evidence="2" id="KW-1003">Cell membrane</keyword>
<proteinExistence type="predicted"/>
<feature type="transmembrane region" description="Helical" evidence="8">
    <location>
        <begin position="69"/>
        <end position="89"/>
    </location>
</feature>
<feature type="transmembrane region" description="Helical" evidence="8">
    <location>
        <begin position="115"/>
        <end position="143"/>
    </location>
</feature>
<accession>A0ABT7FGY4</accession>
<evidence type="ECO:0000256" key="3">
    <source>
        <dbReference type="ARBA" id="ARBA00022519"/>
    </source>
</evidence>
<evidence type="ECO:0000256" key="1">
    <source>
        <dbReference type="ARBA" id="ARBA00004533"/>
    </source>
</evidence>
<keyword evidence="10" id="KW-1185">Reference proteome</keyword>
<dbReference type="InterPro" id="IPR007498">
    <property type="entry name" value="PqiA-like"/>
</dbReference>
<keyword evidence="4 8" id="KW-0812">Transmembrane</keyword>
<dbReference type="RefSeq" id="WP_284486320.1">
    <property type="nucleotide sequence ID" value="NZ_JASNJE010000019.1"/>
</dbReference>
<feature type="transmembrane region" description="Helical" evidence="8">
    <location>
        <begin position="164"/>
        <end position="184"/>
    </location>
</feature>
<protein>
    <submittedName>
        <fullName evidence="9">Paraquat-inducible protein A</fullName>
    </submittedName>
</protein>
<feature type="transmembrane region" description="Helical" evidence="8">
    <location>
        <begin position="190"/>
        <end position="208"/>
    </location>
</feature>
<dbReference type="EMBL" id="JASNJE010000019">
    <property type="protein sequence ID" value="MDK3074387.1"/>
    <property type="molecule type" value="Genomic_DNA"/>
</dbReference>
<evidence type="ECO:0000313" key="10">
    <source>
        <dbReference type="Proteomes" id="UP001227126"/>
    </source>
</evidence>
<name>A0ABT7FGY4_9RHOB</name>
<keyword evidence="6 8" id="KW-0472">Membrane</keyword>
<gene>
    <name evidence="9" type="ORF">QO034_14885</name>
</gene>
<keyword evidence="3" id="KW-0997">Cell inner membrane</keyword>
<dbReference type="PANTHER" id="PTHR30462">
    <property type="entry name" value="INTERMEMBRANE TRANSPORT PROTEIN PQIB-RELATED"/>
    <property type="match status" value="1"/>
</dbReference>
<dbReference type="Pfam" id="PF04403">
    <property type="entry name" value="PqiA"/>
    <property type="match status" value="1"/>
</dbReference>
<evidence type="ECO:0000256" key="7">
    <source>
        <dbReference type="SAM" id="MobiDB-lite"/>
    </source>
</evidence>
<evidence type="ECO:0000256" key="6">
    <source>
        <dbReference type="ARBA" id="ARBA00023136"/>
    </source>
</evidence>
<evidence type="ECO:0000256" key="8">
    <source>
        <dbReference type="SAM" id="Phobius"/>
    </source>
</evidence>
<evidence type="ECO:0000256" key="2">
    <source>
        <dbReference type="ARBA" id="ARBA00022475"/>
    </source>
</evidence>